<protein>
    <submittedName>
        <fullName evidence="1">Uncharacterized protein</fullName>
    </submittedName>
</protein>
<name>A0A8S0VZ33_CYCAE</name>
<dbReference type="PANTHER" id="PTHR14187">
    <property type="entry name" value="ALPHA KINASE/ELONGATION FACTOR 2 KINASE"/>
    <property type="match status" value="1"/>
</dbReference>
<keyword evidence="2" id="KW-1185">Reference proteome</keyword>
<dbReference type="InterPro" id="IPR043129">
    <property type="entry name" value="ATPase_NBD"/>
</dbReference>
<dbReference type="CDD" id="cd10170">
    <property type="entry name" value="ASKHA_NBD_HSP70"/>
    <property type="match status" value="1"/>
</dbReference>
<evidence type="ECO:0000313" key="1">
    <source>
        <dbReference type="EMBL" id="CAA7263131.1"/>
    </source>
</evidence>
<dbReference type="SUPFAM" id="SSF53067">
    <property type="entry name" value="Actin-like ATPase domain"/>
    <property type="match status" value="2"/>
</dbReference>
<comment type="caution">
    <text evidence="1">The sequence shown here is derived from an EMBL/GenBank/DDBJ whole genome shotgun (WGS) entry which is preliminary data.</text>
</comment>
<reference evidence="1 2" key="1">
    <citation type="submission" date="2020-01" db="EMBL/GenBank/DDBJ databases">
        <authorList>
            <person name="Gupta K D."/>
        </authorList>
    </citation>
    <scope>NUCLEOTIDE SEQUENCE [LARGE SCALE GENOMIC DNA]</scope>
</reference>
<gene>
    <name evidence="1" type="ORF">AAE3_LOCUS5341</name>
</gene>
<dbReference type="EMBL" id="CACVBS010000038">
    <property type="protein sequence ID" value="CAA7263131.1"/>
    <property type="molecule type" value="Genomic_DNA"/>
</dbReference>
<sequence>MPTRVPYNGAYRKLILAFDIGTTFSGISYSILDPGEIPVIRGVTSYPAQEHVGGDSKIPTIIYYDRDGRVQAVGAEAIRENIDELVEDEGWMKAEWFKLHLRPRTTSAAHVSEKIPPLPRGKTAVDVFADFLQYLHKCAQSYIEETHANGPELWCSLEDRTDFVLTHPNGWEGGQQGLMRKAALMAGLVPDTEAGRARLSFVTEGEASLHFCIQSGLTTEAIKNGKGILIIDAGGGTVDISAYKKTSDSGRSYEEIAAPQCHFQGSIFVTKNAEAYLNDLLQGSKFVADIPNMTDRFDKTTKLRFVNSEEPQYIKFGTPRDKDLSLNIRSGQLRLPGAEVAKFFEPSIRCITKSIDDQCNSSEAQISSVFLVGGFASSNWLFNTLKNTFTPQGMDVSRPNSHTNKAVADGAVSFYIDHFVETRSTWLAEAKYLRLGTA</sequence>
<proteinExistence type="predicted"/>
<dbReference type="PANTHER" id="PTHR14187:SF5">
    <property type="entry name" value="HEAT SHOCK 70 KDA PROTEIN 12A"/>
    <property type="match status" value="1"/>
</dbReference>
<organism evidence="1 2">
    <name type="scientific">Cyclocybe aegerita</name>
    <name type="common">Black poplar mushroom</name>
    <name type="synonym">Agrocybe aegerita</name>
    <dbReference type="NCBI Taxonomy" id="1973307"/>
    <lineage>
        <taxon>Eukaryota</taxon>
        <taxon>Fungi</taxon>
        <taxon>Dikarya</taxon>
        <taxon>Basidiomycota</taxon>
        <taxon>Agaricomycotina</taxon>
        <taxon>Agaricomycetes</taxon>
        <taxon>Agaricomycetidae</taxon>
        <taxon>Agaricales</taxon>
        <taxon>Agaricineae</taxon>
        <taxon>Bolbitiaceae</taxon>
        <taxon>Cyclocybe</taxon>
    </lineage>
</organism>
<evidence type="ECO:0000313" key="2">
    <source>
        <dbReference type="Proteomes" id="UP000467700"/>
    </source>
</evidence>
<dbReference type="AlphaFoldDB" id="A0A8S0VZ33"/>
<dbReference type="Gene3D" id="3.30.420.40">
    <property type="match status" value="1"/>
</dbReference>
<dbReference type="OrthoDB" id="2963168at2759"/>
<dbReference type="Proteomes" id="UP000467700">
    <property type="component" value="Unassembled WGS sequence"/>
</dbReference>
<accession>A0A8S0VZ33</accession>